<organism evidence="3 4">
    <name type="scientific">Chelonoidis abingdonii</name>
    <name type="common">Abingdon island giant tortoise</name>
    <name type="synonym">Testudo abingdonii</name>
    <dbReference type="NCBI Taxonomy" id="106734"/>
    <lineage>
        <taxon>Eukaryota</taxon>
        <taxon>Metazoa</taxon>
        <taxon>Chordata</taxon>
        <taxon>Craniata</taxon>
        <taxon>Vertebrata</taxon>
        <taxon>Euteleostomi</taxon>
        <taxon>Archelosauria</taxon>
        <taxon>Testudinata</taxon>
        <taxon>Testudines</taxon>
        <taxon>Cryptodira</taxon>
        <taxon>Durocryptodira</taxon>
        <taxon>Testudinoidea</taxon>
        <taxon>Testudinidae</taxon>
        <taxon>Chelonoidis</taxon>
    </lineage>
</organism>
<reference evidence="3" key="1">
    <citation type="submission" date="2025-08" db="UniProtKB">
        <authorList>
            <consortium name="Ensembl"/>
        </authorList>
    </citation>
    <scope>IDENTIFICATION</scope>
</reference>
<protein>
    <recommendedName>
        <fullName evidence="5">Orotate phosphoribosyltransferase</fullName>
    </recommendedName>
</protein>
<dbReference type="Gene3D" id="3.40.50.2020">
    <property type="match status" value="1"/>
</dbReference>
<dbReference type="PANTHER" id="PTHR19278:SF9">
    <property type="entry name" value="URIDINE 5'-MONOPHOSPHATE SYNTHASE"/>
    <property type="match status" value="1"/>
</dbReference>
<proteinExistence type="predicted"/>
<accession>A0A8C0H503</accession>
<dbReference type="GO" id="GO:0004590">
    <property type="term" value="F:orotidine-5'-phosphate decarboxylase activity"/>
    <property type="evidence" value="ECO:0007669"/>
    <property type="project" value="TreeGrafter"/>
</dbReference>
<evidence type="ECO:0000313" key="3">
    <source>
        <dbReference type="Ensembl" id="ENSCABP00000018985.1"/>
    </source>
</evidence>
<reference evidence="3" key="2">
    <citation type="submission" date="2025-09" db="UniProtKB">
        <authorList>
            <consortium name="Ensembl"/>
        </authorList>
    </citation>
    <scope>IDENTIFICATION</scope>
</reference>
<dbReference type="InterPro" id="IPR029057">
    <property type="entry name" value="PRTase-like"/>
</dbReference>
<dbReference type="GO" id="GO:0019856">
    <property type="term" value="P:pyrimidine nucleobase biosynthetic process"/>
    <property type="evidence" value="ECO:0007669"/>
    <property type="project" value="TreeGrafter"/>
</dbReference>
<dbReference type="GO" id="GO:0006222">
    <property type="term" value="P:UMP biosynthetic process"/>
    <property type="evidence" value="ECO:0007669"/>
    <property type="project" value="TreeGrafter"/>
</dbReference>
<dbReference type="GO" id="GO:0004588">
    <property type="term" value="F:orotate phosphoribosyltransferase activity"/>
    <property type="evidence" value="ECO:0007669"/>
    <property type="project" value="TreeGrafter"/>
</dbReference>
<comment type="pathway">
    <text evidence="1">Pyrimidine metabolism; UMP biosynthesis via de novo pathway.</text>
</comment>
<dbReference type="Proteomes" id="UP000694404">
    <property type="component" value="Unplaced"/>
</dbReference>
<dbReference type="SUPFAM" id="SSF53271">
    <property type="entry name" value="PRTase-like"/>
    <property type="match status" value="1"/>
</dbReference>
<evidence type="ECO:0000256" key="1">
    <source>
        <dbReference type="ARBA" id="ARBA00004725"/>
    </source>
</evidence>
<keyword evidence="4" id="KW-1185">Reference proteome</keyword>
<dbReference type="PANTHER" id="PTHR19278">
    <property type="entry name" value="OROTATE PHOSPHORIBOSYLTRANSFERASE"/>
    <property type="match status" value="1"/>
</dbReference>
<keyword evidence="2" id="KW-0665">Pyrimidine biosynthesis</keyword>
<evidence type="ECO:0000313" key="4">
    <source>
        <dbReference type="Proteomes" id="UP000694404"/>
    </source>
</evidence>
<sequence length="59" mass="6409">MVETGSVERLVSGLHQAQALRFGDFVLKSGLASPIYIDLRVIVSHPPLLSQELSILHAV</sequence>
<evidence type="ECO:0008006" key="5">
    <source>
        <dbReference type="Google" id="ProtNLM"/>
    </source>
</evidence>
<dbReference type="AlphaFoldDB" id="A0A8C0H503"/>
<dbReference type="OMA" id="ELCILNF"/>
<evidence type="ECO:0000256" key="2">
    <source>
        <dbReference type="ARBA" id="ARBA00022975"/>
    </source>
</evidence>
<dbReference type="Ensembl" id="ENSCABT00000020800.1">
    <property type="protein sequence ID" value="ENSCABP00000018985.1"/>
    <property type="gene ID" value="ENSCABG00000014030.1"/>
</dbReference>
<name>A0A8C0H503_CHEAB</name>
<dbReference type="GeneTree" id="ENSGT00940000175555"/>